<dbReference type="EMBL" id="MU003779">
    <property type="protein sequence ID" value="KAF2722919.1"/>
    <property type="molecule type" value="Genomic_DNA"/>
</dbReference>
<dbReference type="PROSITE" id="PS51462">
    <property type="entry name" value="NUDIX"/>
    <property type="match status" value="1"/>
</dbReference>
<organism evidence="2 3">
    <name type="scientific">Polychaeton citri CBS 116435</name>
    <dbReference type="NCBI Taxonomy" id="1314669"/>
    <lineage>
        <taxon>Eukaryota</taxon>
        <taxon>Fungi</taxon>
        <taxon>Dikarya</taxon>
        <taxon>Ascomycota</taxon>
        <taxon>Pezizomycotina</taxon>
        <taxon>Dothideomycetes</taxon>
        <taxon>Dothideomycetidae</taxon>
        <taxon>Capnodiales</taxon>
        <taxon>Capnodiaceae</taxon>
        <taxon>Polychaeton</taxon>
    </lineage>
</organism>
<protein>
    <recommendedName>
        <fullName evidence="1">Nudix hydrolase domain-containing protein</fullName>
    </recommendedName>
</protein>
<dbReference type="SUPFAM" id="SSF55811">
    <property type="entry name" value="Nudix"/>
    <property type="match status" value="1"/>
</dbReference>
<reference evidence="2" key="1">
    <citation type="journal article" date="2020" name="Stud. Mycol.">
        <title>101 Dothideomycetes genomes: a test case for predicting lifestyles and emergence of pathogens.</title>
        <authorList>
            <person name="Haridas S."/>
            <person name="Albert R."/>
            <person name="Binder M."/>
            <person name="Bloem J."/>
            <person name="Labutti K."/>
            <person name="Salamov A."/>
            <person name="Andreopoulos B."/>
            <person name="Baker S."/>
            <person name="Barry K."/>
            <person name="Bills G."/>
            <person name="Bluhm B."/>
            <person name="Cannon C."/>
            <person name="Castanera R."/>
            <person name="Culley D."/>
            <person name="Daum C."/>
            <person name="Ezra D."/>
            <person name="Gonzalez J."/>
            <person name="Henrissat B."/>
            <person name="Kuo A."/>
            <person name="Liang C."/>
            <person name="Lipzen A."/>
            <person name="Lutzoni F."/>
            <person name="Magnuson J."/>
            <person name="Mondo S."/>
            <person name="Nolan M."/>
            <person name="Ohm R."/>
            <person name="Pangilinan J."/>
            <person name="Park H.-J."/>
            <person name="Ramirez L."/>
            <person name="Alfaro M."/>
            <person name="Sun H."/>
            <person name="Tritt A."/>
            <person name="Yoshinaga Y."/>
            <person name="Zwiers L.-H."/>
            <person name="Turgeon B."/>
            <person name="Goodwin S."/>
            <person name="Spatafora J."/>
            <person name="Crous P."/>
            <person name="Grigoriev I."/>
        </authorList>
    </citation>
    <scope>NUCLEOTIDE SEQUENCE</scope>
    <source>
        <strain evidence="2">CBS 116435</strain>
    </source>
</reference>
<dbReference type="PANTHER" id="PTHR43736">
    <property type="entry name" value="ADP-RIBOSE PYROPHOSPHATASE"/>
    <property type="match status" value="1"/>
</dbReference>
<dbReference type="InterPro" id="IPR000086">
    <property type="entry name" value="NUDIX_hydrolase_dom"/>
</dbReference>
<keyword evidence="3" id="KW-1185">Reference proteome</keyword>
<evidence type="ECO:0000259" key="1">
    <source>
        <dbReference type="PROSITE" id="PS51462"/>
    </source>
</evidence>
<dbReference type="AlphaFoldDB" id="A0A9P4QAP7"/>
<dbReference type="PANTHER" id="PTHR43736:SF1">
    <property type="entry name" value="DIHYDRONEOPTERIN TRIPHOSPHATE DIPHOSPHATASE"/>
    <property type="match status" value="1"/>
</dbReference>
<dbReference type="Gene3D" id="3.90.79.10">
    <property type="entry name" value="Nucleoside Triphosphate Pyrophosphohydrolase"/>
    <property type="match status" value="1"/>
</dbReference>
<feature type="domain" description="Nudix hydrolase" evidence="1">
    <location>
        <begin position="39"/>
        <end position="180"/>
    </location>
</feature>
<dbReference type="Proteomes" id="UP000799441">
    <property type="component" value="Unassembled WGS sequence"/>
</dbReference>
<evidence type="ECO:0000313" key="2">
    <source>
        <dbReference type="EMBL" id="KAF2722919.1"/>
    </source>
</evidence>
<dbReference type="InterPro" id="IPR015797">
    <property type="entry name" value="NUDIX_hydrolase-like_dom_sf"/>
</dbReference>
<evidence type="ECO:0000313" key="3">
    <source>
        <dbReference type="Proteomes" id="UP000799441"/>
    </source>
</evidence>
<dbReference type="Pfam" id="PF00293">
    <property type="entry name" value="NUDIX"/>
    <property type="match status" value="1"/>
</dbReference>
<gene>
    <name evidence="2" type="ORF">K431DRAFT_292968</name>
</gene>
<dbReference type="OrthoDB" id="276276at2759"/>
<proteinExistence type="predicted"/>
<accession>A0A9P4QAP7</accession>
<comment type="caution">
    <text evidence="2">The sequence shown here is derived from an EMBL/GenBank/DDBJ whole genome shotgun (WGS) entry which is preliminary data.</text>
</comment>
<dbReference type="CDD" id="cd02883">
    <property type="entry name" value="NUDIX_Hydrolase"/>
    <property type="match status" value="1"/>
</dbReference>
<name>A0A9P4QAP7_9PEZI</name>
<sequence length="196" mass="21909">MAEPKLSQYPKAAFTFHPSAAPFNMPQQTYLSRNPDDRYSYIATGALVFDTSVPNAPRVLLLQRSASDSMSSQWEIPGGGCDDDDKSILHAAARELWEEARLKATWIGKPTGDMQLFSSRSGKKICKFNFLIKAEMDAEGKLAVSLDPTEHQQYVWACKDDVKARKVGQVPLQFTSSELENIVLNSFAHVNEYDET</sequence>